<name>A0A1F7I4J1_9BACT</name>
<evidence type="ECO:0000313" key="9">
    <source>
        <dbReference type="Proteomes" id="UP000176803"/>
    </source>
</evidence>
<dbReference type="PANTHER" id="PTHR13501:SF8">
    <property type="entry name" value="LARGE RIBOSOMAL SUBUNIT PROTEIN UL22M"/>
    <property type="match status" value="1"/>
</dbReference>
<dbReference type="CDD" id="cd00336">
    <property type="entry name" value="Ribosomal_L22"/>
    <property type="match status" value="1"/>
</dbReference>
<dbReference type="Pfam" id="PF00237">
    <property type="entry name" value="Ribosomal_L22"/>
    <property type="match status" value="1"/>
</dbReference>
<evidence type="ECO:0000256" key="2">
    <source>
        <dbReference type="ARBA" id="ARBA00022980"/>
    </source>
</evidence>
<dbReference type="PANTHER" id="PTHR13501">
    <property type="entry name" value="CHLOROPLAST 50S RIBOSOMAL PROTEIN L22-RELATED"/>
    <property type="match status" value="1"/>
</dbReference>
<evidence type="ECO:0000256" key="4">
    <source>
        <dbReference type="RuleBase" id="RU004005"/>
    </source>
</evidence>
<dbReference type="EMBL" id="MGAC01000017">
    <property type="protein sequence ID" value="OGK38289.1"/>
    <property type="molecule type" value="Genomic_DNA"/>
</dbReference>
<organism evidence="8 9">
    <name type="scientific">Candidatus Roizmanbacteria bacterium RIFCSPHIGHO2_12_FULL_41_11</name>
    <dbReference type="NCBI Taxonomy" id="1802052"/>
    <lineage>
        <taxon>Bacteria</taxon>
        <taxon>Candidatus Roizmaniibacteriota</taxon>
    </lineage>
</organism>
<dbReference type="GO" id="GO:0015934">
    <property type="term" value="C:large ribosomal subunit"/>
    <property type="evidence" value="ECO:0007669"/>
    <property type="project" value="InterPro"/>
</dbReference>
<comment type="similarity">
    <text evidence="1 4">Belongs to the universal ribosomal protein uL22 family.</text>
</comment>
<reference evidence="8 9" key="1">
    <citation type="journal article" date="2016" name="Nat. Commun.">
        <title>Thousands of microbial genomes shed light on interconnected biogeochemical processes in an aquifer system.</title>
        <authorList>
            <person name="Anantharaman K."/>
            <person name="Brown C.T."/>
            <person name="Hug L.A."/>
            <person name="Sharon I."/>
            <person name="Castelle C.J."/>
            <person name="Probst A.J."/>
            <person name="Thomas B.C."/>
            <person name="Singh A."/>
            <person name="Wilkins M.J."/>
            <person name="Karaoz U."/>
            <person name="Brodie E.L."/>
            <person name="Williams K.H."/>
            <person name="Hubbard S.S."/>
            <person name="Banfield J.F."/>
        </authorList>
    </citation>
    <scope>NUCLEOTIDE SEQUENCE [LARGE SCALE GENOMIC DNA]</scope>
</reference>
<dbReference type="AlphaFoldDB" id="A0A1F7I4J1"/>
<keyword evidence="5" id="KW-0694">RNA-binding</keyword>
<comment type="subunit">
    <text evidence="5">Part of the 50S ribosomal subunit.</text>
</comment>
<feature type="region of interest" description="Disordered" evidence="7">
    <location>
        <begin position="124"/>
        <end position="148"/>
    </location>
</feature>
<proteinExistence type="inferred from homology"/>
<comment type="caution">
    <text evidence="8">The sequence shown here is derived from an EMBL/GenBank/DDBJ whole genome shotgun (WGS) entry which is preliminary data.</text>
</comment>
<comment type="function">
    <text evidence="6">This protein binds specifically to 23S rRNA; its binding is stimulated by other ribosomal proteins, e.g., L4, L17, and L20. It is important during the early stages of 50S assembly. It makes multiple contacts with different domains of the 23S rRNA in the assembled 50S subunit and ribosome.</text>
</comment>
<dbReference type="InterPro" id="IPR001063">
    <property type="entry name" value="Ribosomal_uL22"/>
</dbReference>
<dbReference type="SUPFAM" id="SSF54843">
    <property type="entry name" value="Ribosomal protein L22"/>
    <property type="match status" value="1"/>
</dbReference>
<keyword evidence="3 4" id="KW-0687">Ribonucleoprotein</keyword>
<dbReference type="InterPro" id="IPR047867">
    <property type="entry name" value="Ribosomal_uL22_bac/org-type"/>
</dbReference>
<evidence type="ECO:0000313" key="8">
    <source>
        <dbReference type="EMBL" id="OGK38289.1"/>
    </source>
</evidence>
<dbReference type="Gene3D" id="3.90.470.10">
    <property type="entry name" value="Ribosomal protein L22/L17"/>
    <property type="match status" value="1"/>
</dbReference>
<dbReference type="GO" id="GO:0003735">
    <property type="term" value="F:structural constituent of ribosome"/>
    <property type="evidence" value="ECO:0007669"/>
    <property type="project" value="InterPro"/>
</dbReference>
<gene>
    <name evidence="8" type="ORF">A3F03_01820</name>
</gene>
<feature type="compositionally biased region" description="Basic and acidic residues" evidence="7">
    <location>
        <begin position="124"/>
        <end position="133"/>
    </location>
</feature>
<sequence>MESLTYFKNLKITPKKMRFLLPEIKKYKPAQALEYLMYSPYRSGKIFYQVLHSAIANAKSSLKVSEDMLKFKLLTVEAGQALKRYLPNARGSVRPFKRRYCHVKMILTAAKPVQTPVKKEMKEEIKAKSEVKSQKKALKAGKNDKKTT</sequence>
<dbReference type="GO" id="GO:0006412">
    <property type="term" value="P:translation"/>
    <property type="evidence" value="ECO:0007669"/>
    <property type="project" value="InterPro"/>
</dbReference>
<keyword evidence="5" id="KW-0699">rRNA-binding</keyword>
<accession>A0A1F7I4J1</accession>
<keyword evidence="2 4" id="KW-0689">Ribosomal protein</keyword>
<evidence type="ECO:0000256" key="1">
    <source>
        <dbReference type="ARBA" id="ARBA00009451"/>
    </source>
</evidence>
<evidence type="ECO:0000256" key="3">
    <source>
        <dbReference type="ARBA" id="ARBA00023274"/>
    </source>
</evidence>
<protein>
    <recommendedName>
        <fullName evidence="6">50S ribosomal protein L22</fullName>
    </recommendedName>
</protein>
<dbReference type="GO" id="GO:0019843">
    <property type="term" value="F:rRNA binding"/>
    <property type="evidence" value="ECO:0007669"/>
    <property type="project" value="UniProtKB-KW"/>
</dbReference>
<evidence type="ECO:0000256" key="5">
    <source>
        <dbReference type="RuleBase" id="RU004006"/>
    </source>
</evidence>
<evidence type="ECO:0000256" key="6">
    <source>
        <dbReference type="RuleBase" id="RU004008"/>
    </source>
</evidence>
<evidence type="ECO:0000256" key="7">
    <source>
        <dbReference type="SAM" id="MobiDB-lite"/>
    </source>
</evidence>
<dbReference type="InterPro" id="IPR036394">
    <property type="entry name" value="Ribosomal_uL22_sf"/>
</dbReference>
<dbReference type="Proteomes" id="UP000176803">
    <property type="component" value="Unassembled WGS sequence"/>
</dbReference>